<dbReference type="AlphaFoldDB" id="V4IWG3"/>
<feature type="transmembrane region" description="Helical" evidence="7">
    <location>
        <begin position="280"/>
        <end position="298"/>
    </location>
</feature>
<feature type="compositionally biased region" description="Low complexity" evidence="6">
    <location>
        <begin position="392"/>
        <end position="416"/>
    </location>
</feature>
<reference evidence="8 9" key="1">
    <citation type="journal article" date="2013" name="Genome Announc.">
        <title>Draft Genome Sequence of 'Candidatus Halobonum tyrrellensis' Strain G22, Isolated from the Hypersaline Waters of Lake Tyrrell, Australia.</title>
        <authorList>
            <person name="Ugalde J.A."/>
            <person name="Narasingarao P."/>
            <person name="Kuo S."/>
            <person name="Podell S."/>
            <person name="Allen E.E."/>
        </authorList>
    </citation>
    <scope>NUCLEOTIDE SEQUENCE [LARGE SCALE GENOMIC DNA]</scope>
    <source>
        <strain evidence="8 9">G22</strain>
    </source>
</reference>
<keyword evidence="5 7" id="KW-0472">Membrane</keyword>
<evidence type="ECO:0000313" key="8">
    <source>
        <dbReference type="EMBL" id="ESP87527.1"/>
    </source>
</evidence>
<name>V4IWG3_9EURY</name>
<evidence type="ECO:0000313" key="9">
    <source>
        <dbReference type="Proteomes" id="UP000017840"/>
    </source>
</evidence>
<evidence type="ECO:0000256" key="6">
    <source>
        <dbReference type="SAM" id="MobiDB-lite"/>
    </source>
</evidence>
<organism evidence="8 9">
    <name type="scientific">Candidatus Halobonum tyrrellensis G22</name>
    <dbReference type="NCBI Taxonomy" id="1324957"/>
    <lineage>
        <taxon>Archaea</taxon>
        <taxon>Methanobacteriati</taxon>
        <taxon>Methanobacteriota</taxon>
        <taxon>Stenosarchaea group</taxon>
        <taxon>Halobacteria</taxon>
        <taxon>Halobacteriales</taxon>
        <taxon>Haloferacaceae</taxon>
        <taxon>Candidatus Halobonum</taxon>
    </lineage>
</organism>
<dbReference type="GO" id="GO:0016020">
    <property type="term" value="C:membrane"/>
    <property type="evidence" value="ECO:0007669"/>
    <property type="project" value="UniProtKB-SubCell"/>
</dbReference>
<keyword evidence="3 7" id="KW-0812">Transmembrane</keyword>
<comment type="caution">
    <text evidence="8">The sequence shown here is derived from an EMBL/GenBank/DDBJ whole genome shotgun (WGS) entry which is preliminary data.</text>
</comment>
<dbReference type="PANTHER" id="PTHR21716">
    <property type="entry name" value="TRANSMEMBRANE PROTEIN"/>
    <property type="match status" value="1"/>
</dbReference>
<keyword evidence="4 7" id="KW-1133">Transmembrane helix</keyword>
<evidence type="ECO:0000256" key="7">
    <source>
        <dbReference type="SAM" id="Phobius"/>
    </source>
</evidence>
<feature type="transmembrane region" description="Helical" evidence="7">
    <location>
        <begin position="148"/>
        <end position="170"/>
    </location>
</feature>
<feature type="region of interest" description="Disordered" evidence="6">
    <location>
        <begin position="359"/>
        <end position="456"/>
    </location>
</feature>
<evidence type="ECO:0000256" key="1">
    <source>
        <dbReference type="ARBA" id="ARBA00004141"/>
    </source>
</evidence>
<proteinExistence type="inferred from homology"/>
<keyword evidence="9" id="KW-1185">Reference proteome</keyword>
<dbReference type="eggNOG" id="arCOG02642">
    <property type="taxonomic scope" value="Archaea"/>
</dbReference>
<evidence type="ECO:0000256" key="4">
    <source>
        <dbReference type="ARBA" id="ARBA00022989"/>
    </source>
</evidence>
<dbReference type="OrthoDB" id="282734at2157"/>
<comment type="similarity">
    <text evidence="2">Belongs to the autoinducer-2 exporter (AI-2E) (TC 2.A.86) family.</text>
</comment>
<protein>
    <submittedName>
        <fullName evidence="8">Permease</fullName>
    </submittedName>
</protein>
<feature type="transmembrane region" description="Helical" evidence="7">
    <location>
        <begin position="204"/>
        <end position="223"/>
    </location>
</feature>
<gene>
    <name evidence="8" type="ORF">K933_13681</name>
</gene>
<dbReference type="Proteomes" id="UP000017840">
    <property type="component" value="Unassembled WGS sequence"/>
</dbReference>
<dbReference type="STRING" id="1324957.K933_13681"/>
<evidence type="ECO:0000256" key="5">
    <source>
        <dbReference type="ARBA" id="ARBA00023136"/>
    </source>
</evidence>
<feature type="compositionally biased region" description="Basic and acidic residues" evidence="6">
    <location>
        <begin position="431"/>
        <end position="456"/>
    </location>
</feature>
<evidence type="ECO:0000256" key="3">
    <source>
        <dbReference type="ARBA" id="ARBA00022692"/>
    </source>
</evidence>
<evidence type="ECO:0000256" key="2">
    <source>
        <dbReference type="ARBA" id="ARBA00009773"/>
    </source>
</evidence>
<dbReference type="PANTHER" id="PTHR21716:SF4">
    <property type="entry name" value="TRANSMEMBRANE PROTEIN 245"/>
    <property type="match status" value="1"/>
</dbReference>
<dbReference type="RefSeq" id="WP_023395310.1">
    <property type="nucleotide sequence ID" value="NZ_ASGZ01000057.1"/>
</dbReference>
<dbReference type="Pfam" id="PF01594">
    <property type="entry name" value="AI-2E_transport"/>
    <property type="match status" value="1"/>
</dbReference>
<dbReference type="InterPro" id="IPR002549">
    <property type="entry name" value="AI-2E-like"/>
</dbReference>
<accession>V4IWG3</accession>
<feature type="transmembrane region" description="Helical" evidence="7">
    <location>
        <begin position="66"/>
        <end position="86"/>
    </location>
</feature>
<dbReference type="EMBL" id="ASGZ01000057">
    <property type="protein sequence ID" value="ESP87527.1"/>
    <property type="molecule type" value="Genomic_DNA"/>
</dbReference>
<sequence>MSIPVDTEFDRSRVAWWLVVALLAAVVAYVLYAFVGVFLLGLFVYYATRPIYRQIARRSSSPTLTAAGALVAIALPILLLMGYTVLVGVDQLQGLLADSPAYVEFLQPYLGETVITSDLGSLVSSLPSQLSEVSAGSVSSVVGAAASYVSALAAGLIYLFVVLALAFFLLRDDQRAAAWFRSLVGRDSTAHAYATAVDRDLQTLYFGNILTAFAIAIVAAITYNAVDLVAPASIAFPAATLLGLLTGVGSLIPVVGIKVVYVPIGLYLGVQAALDDPALLWFPVLFLVVAFVVVDTVPELVLRPYISGRGLHVGMVMFAYILGPVLFGWYGLFLAPLLLVLVVQAARLVLPDLVRGGEVSPATRDTAGLPSDETPGAPPAADDGAPEVGENPAASDAADSVDSSDSATPADSSDPVDSPREGSTGDAAGSRGDDRTDPVDGGTDADRSDDERRGRE</sequence>
<feature type="transmembrane region" description="Helical" evidence="7">
    <location>
        <begin position="14"/>
        <end position="45"/>
    </location>
</feature>
<feature type="transmembrane region" description="Helical" evidence="7">
    <location>
        <begin position="255"/>
        <end position="274"/>
    </location>
</feature>
<comment type="subcellular location">
    <subcellularLocation>
        <location evidence="1">Membrane</location>
        <topology evidence="1">Multi-pass membrane protein</topology>
    </subcellularLocation>
</comment>